<feature type="compositionally biased region" description="Polar residues" evidence="4">
    <location>
        <begin position="421"/>
        <end position="439"/>
    </location>
</feature>
<protein>
    <submittedName>
        <fullName evidence="5">ARAD1D08976p</fullName>
    </submittedName>
</protein>
<dbReference type="InterPro" id="IPR051246">
    <property type="entry name" value="WDR48"/>
</dbReference>
<reference evidence="5" key="1">
    <citation type="submission" date="2014-02" db="EMBL/GenBank/DDBJ databases">
        <authorList>
            <person name="Genoscope - CEA"/>
        </authorList>
    </citation>
    <scope>NUCLEOTIDE SEQUENCE</scope>
    <source>
        <strain evidence="5">LS3</strain>
    </source>
</reference>
<dbReference type="SUPFAM" id="SSF50978">
    <property type="entry name" value="WD40 repeat-like"/>
    <property type="match status" value="1"/>
</dbReference>
<feature type="compositionally biased region" description="Low complexity" evidence="4">
    <location>
        <begin position="629"/>
        <end position="638"/>
    </location>
</feature>
<dbReference type="PANTHER" id="PTHR19862:SF14">
    <property type="entry name" value="WD REPEAT-CONTAINING PROTEIN 48"/>
    <property type="match status" value="1"/>
</dbReference>
<sequence length="907" mass="98657">MKKASKRFVYVLSPDTSTTGHSLGVNSLAVNPRDKVLFSAGRDGLIHSWNLDPSLDVASDADNGDDLSSSAASAPATGTPSPTSPGKRVQIHTNWVNDIVLTNNYQSVASCSSDLTVKLWSPSTGAQELVGQHRDYVKCLASPSPHDNWIVSGGLDRRIIGWDLGDKIGSKFEIVVDTEDPKSSVYALAVSKHSRGASSAGSLVATGGPESIVRLYDTRAPSKQVLNFVGHTDNIRALLMSDDGEWVLSGSSDSTIKLWSVSASRLLHTFDMHDDSVWSLFSNNSNLDVFYSSDRSGLVTKTDLRGAASKMDAVDDGVCTAVCNEHQGVAKVVANGSYLWTATSNSWIHRWQNVDTRPYSNWIAHHREDPDHGQSHEHRSEVSFIRMVGGPCLDFVGTPVEPKKKDEDDNEEQKNKDKVNGSVNGTTNGSANGSLSPSNNGEIRVVPLHKNPLETLEGHIGIIKHRLLTDRLRVLALDTSGEVALWDLIKCIPIQSFGSGVDIDELADQLNGLDGNGATISNWCTVATRTGEIYVSLESSTCFDAEVYADELKPESLNNQTIEFREDQRINVGKWVIRNLLARYLDAELARDHDYRAAHAAPGTEIDDIIQIHPDSMHNKNSGSKDNDNNNDSRSSTKGSSANESISSMAVPQQQAAQSQDNNDNAKDSKESKGKFMGKLRGLGKSKKDKGASPSKPASSTPSTTTPSSAVPTKPSTPRPEMTVPTLVEDLQSRNKTLQSPSFYPPPTDEAPPLPIPEGTKVMISEQSPDSGGTVDLYRGTVGSTGKEIEEFRSIAPEWIGRILLCNEVPTKEGAKVGFTLQPYNDSQPALAGGETLRLTAYQMLRARKVRVYLVDKLEKSSEYQPEQFELLCQDKPIGPHMTLATIRTKIWRSGGDVVIKYRLAAQ</sequence>
<dbReference type="InterPro" id="IPR015943">
    <property type="entry name" value="WD40/YVTN_repeat-like_dom_sf"/>
</dbReference>
<feature type="compositionally biased region" description="Low complexity" evidence="4">
    <location>
        <begin position="653"/>
        <end position="663"/>
    </location>
</feature>
<dbReference type="CDD" id="cd00200">
    <property type="entry name" value="WD40"/>
    <property type="match status" value="1"/>
</dbReference>
<feature type="region of interest" description="Disordered" evidence="4">
    <location>
        <begin position="614"/>
        <end position="722"/>
    </location>
</feature>
<dbReference type="InterPro" id="IPR021772">
    <property type="entry name" value="WDR48/Bun107"/>
</dbReference>
<gene>
    <name evidence="5" type="ORF">GNLVRS02_ARAD1D08976g</name>
</gene>
<feature type="compositionally biased region" description="Polar residues" evidence="4">
    <location>
        <begin position="639"/>
        <end position="652"/>
    </location>
</feature>
<accession>A0A060T887</accession>
<dbReference type="AlphaFoldDB" id="A0A060T887"/>
<keyword evidence="1 3" id="KW-0853">WD repeat</keyword>
<feature type="compositionally biased region" description="Basic and acidic residues" evidence="4">
    <location>
        <begin position="615"/>
        <end position="628"/>
    </location>
</feature>
<feature type="region of interest" description="Disordered" evidence="4">
    <location>
        <begin position="60"/>
        <end position="89"/>
    </location>
</feature>
<dbReference type="PANTHER" id="PTHR19862">
    <property type="entry name" value="WD REPEAT-CONTAINING PROTEIN 48"/>
    <property type="match status" value="1"/>
</dbReference>
<evidence type="ECO:0000256" key="1">
    <source>
        <dbReference type="ARBA" id="ARBA00022574"/>
    </source>
</evidence>
<dbReference type="GO" id="GO:0000724">
    <property type="term" value="P:double-strand break repair via homologous recombination"/>
    <property type="evidence" value="ECO:0007669"/>
    <property type="project" value="TreeGrafter"/>
</dbReference>
<dbReference type="SMART" id="SM00320">
    <property type="entry name" value="WD40"/>
    <property type="match status" value="8"/>
</dbReference>
<evidence type="ECO:0000313" key="5">
    <source>
        <dbReference type="EMBL" id="CDP37330.1"/>
    </source>
</evidence>
<dbReference type="Pfam" id="PF00400">
    <property type="entry name" value="WD40"/>
    <property type="match status" value="4"/>
</dbReference>
<feature type="repeat" description="WD" evidence="3">
    <location>
        <begin position="228"/>
        <end position="269"/>
    </location>
</feature>
<dbReference type="Gene3D" id="2.130.10.10">
    <property type="entry name" value="YVTN repeat-like/Quinoprotein amine dehydrogenase"/>
    <property type="match status" value="2"/>
</dbReference>
<name>A0A060T887_BLAAD</name>
<feature type="region of interest" description="Disordered" evidence="4">
    <location>
        <begin position="396"/>
        <end position="439"/>
    </location>
</feature>
<reference evidence="5" key="2">
    <citation type="submission" date="2014-06" db="EMBL/GenBank/DDBJ databases">
        <title>The complete genome of Blastobotrys (Arxula) adeninivorans LS3 - a yeast of biotechnological interest.</title>
        <authorList>
            <person name="Kunze G."/>
            <person name="Gaillardin C."/>
            <person name="Czernicka M."/>
            <person name="Durrens P."/>
            <person name="Martin T."/>
            <person name="Boer E."/>
            <person name="Gabaldon T."/>
            <person name="Cruz J."/>
            <person name="Talla E."/>
            <person name="Marck C."/>
            <person name="Goffeau A."/>
            <person name="Barbe V."/>
            <person name="Baret P."/>
            <person name="Baronian K."/>
            <person name="Beier S."/>
            <person name="Bleykasten C."/>
            <person name="Bode R."/>
            <person name="Casaregola S."/>
            <person name="Despons L."/>
            <person name="Fairhead C."/>
            <person name="Giersberg M."/>
            <person name="Gierski P."/>
            <person name="Hahnel U."/>
            <person name="Hartmann A."/>
            <person name="Jankowska D."/>
            <person name="Jubin C."/>
            <person name="Jung P."/>
            <person name="Lafontaine I."/>
            <person name="Leh-Louis V."/>
            <person name="Lemaire M."/>
            <person name="Marcet-Houben M."/>
            <person name="Mascher M."/>
            <person name="Morel G."/>
            <person name="Richard G.-F."/>
            <person name="Riechen J."/>
            <person name="Sacerdot C."/>
            <person name="Sarkar A."/>
            <person name="Savel G."/>
            <person name="Schacherer J."/>
            <person name="Sherman D."/>
            <person name="Straub M.-L."/>
            <person name="Stein N."/>
            <person name="Thierry A."/>
            <person name="Trautwein-Schult A."/>
            <person name="Westhof E."/>
            <person name="Worch S."/>
            <person name="Dujon B."/>
            <person name="Souciet J.-L."/>
            <person name="Wincker P."/>
            <person name="Scholz U."/>
            <person name="Neuveglise N."/>
        </authorList>
    </citation>
    <scope>NUCLEOTIDE SEQUENCE</scope>
    <source>
        <strain evidence="5">LS3</strain>
    </source>
</reference>
<feature type="repeat" description="WD" evidence="3">
    <location>
        <begin position="89"/>
        <end position="130"/>
    </location>
</feature>
<dbReference type="EMBL" id="HG937694">
    <property type="protein sequence ID" value="CDP37330.1"/>
    <property type="molecule type" value="Genomic_DNA"/>
</dbReference>
<organism evidence="5">
    <name type="scientific">Blastobotrys adeninivorans</name>
    <name type="common">Yeast</name>
    <name type="synonym">Arxula adeninivorans</name>
    <dbReference type="NCBI Taxonomy" id="409370"/>
    <lineage>
        <taxon>Eukaryota</taxon>
        <taxon>Fungi</taxon>
        <taxon>Dikarya</taxon>
        <taxon>Ascomycota</taxon>
        <taxon>Saccharomycotina</taxon>
        <taxon>Dipodascomycetes</taxon>
        <taxon>Dipodascales</taxon>
        <taxon>Trichomonascaceae</taxon>
        <taxon>Blastobotrys</taxon>
    </lineage>
</organism>
<dbReference type="Pfam" id="PF11816">
    <property type="entry name" value="DUF3337"/>
    <property type="match status" value="1"/>
</dbReference>
<dbReference type="PROSITE" id="PS50294">
    <property type="entry name" value="WD_REPEATS_REGION"/>
    <property type="match status" value="2"/>
</dbReference>
<dbReference type="PROSITE" id="PS00678">
    <property type="entry name" value="WD_REPEATS_1"/>
    <property type="match status" value="1"/>
</dbReference>
<evidence type="ECO:0000256" key="2">
    <source>
        <dbReference type="ARBA" id="ARBA00022737"/>
    </source>
</evidence>
<dbReference type="InterPro" id="IPR036322">
    <property type="entry name" value="WD40_repeat_dom_sf"/>
</dbReference>
<feature type="repeat" description="WD" evidence="3">
    <location>
        <begin position="18"/>
        <end position="59"/>
    </location>
</feature>
<feature type="compositionally biased region" description="Low complexity" evidence="4">
    <location>
        <begin position="60"/>
        <end position="86"/>
    </location>
</feature>
<feature type="compositionally biased region" description="Basic and acidic residues" evidence="4">
    <location>
        <begin position="401"/>
        <end position="419"/>
    </location>
</feature>
<keyword evidence="2" id="KW-0677">Repeat</keyword>
<feature type="compositionally biased region" description="Low complexity" evidence="4">
    <location>
        <begin position="692"/>
        <end position="716"/>
    </location>
</feature>
<feature type="compositionally biased region" description="Basic and acidic residues" evidence="4">
    <location>
        <begin position="664"/>
        <end position="674"/>
    </location>
</feature>
<dbReference type="InterPro" id="IPR019775">
    <property type="entry name" value="WD40_repeat_CS"/>
</dbReference>
<dbReference type="PhylomeDB" id="A0A060T887"/>
<dbReference type="PROSITE" id="PS50082">
    <property type="entry name" value="WD_REPEATS_2"/>
    <property type="match status" value="3"/>
</dbReference>
<evidence type="ECO:0000256" key="4">
    <source>
        <dbReference type="SAM" id="MobiDB-lite"/>
    </source>
</evidence>
<proteinExistence type="predicted"/>
<dbReference type="InterPro" id="IPR001680">
    <property type="entry name" value="WD40_rpt"/>
</dbReference>
<feature type="compositionally biased region" description="Basic residues" evidence="4">
    <location>
        <begin position="676"/>
        <end position="688"/>
    </location>
</feature>
<dbReference type="GO" id="GO:0043130">
    <property type="term" value="F:ubiquitin binding"/>
    <property type="evidence" value="ECO:0007669"/>
    <property type="project" value="TreeGrafter"/>
</dbReference>
<evidence type="ECO:0000256" key="3">
    <source>
        <dbReference type="PROSITE-ProRule" id="PRU00221"/>
    </source>
</evidence>